<comment type="similarity">
    <text evidence="1">Belongs to the peptidase A1 family.</text>
</comment>
<proteinExistence type="inferred from homology"/>
<dbReference type="EMBL" id="JADFTS010000001">
    <property type="protein sequence ID" value="KAF9625547.1"/>
    <property type="molecule type" value="Genomic_DNA"/>
</dbReference>
<dbReference type="OrthoDB" id="2747330at2759"/>
<evidence type="ECO:0000313" key="3">
    <source>
        <dbReference type="EMBL" id="KAF9625547.1"/>
    </source>
</evidence>
<dbReference type="InterPro" id="IPR033121">
    <property type="entry name" value="PEPTIDASE_A1"/>
</dbReference>
<dbReference type="InterPro" id="IPR032861">
    <property type="entry name" value="TAXi_N"/>
</dbReference>
<keyword evidence="4" id="KW-1185">Reference proteome</keyword>
<dbReference type="SUPFAM" id="SSF50630">
    <property type="entry name" value="Acid proteases"/>
    <property type="match status" value="1"/>
</dbReference>
<accession>A0A835J097</accession>
<dbReference type="GO" id="GO:0004190">
    <property type="term" value="F:aspartic-type endopeptidase activity"/>
    <property type="evidence" value="ECO:0007669"/>
    <property type="project" value="InterPro"/>
</dbReference>
<reference evidence="3 4" key="1">
    <citation type="submission" date="2020-10" db="EMBL/GenBank/DDBJ databases">
        <title>The Coptis chinensis genome and diversification of protoberbering-type alkaloids.</title>
        <authorList>
            <person name="Wang B."/>
            <person name="Shu S."/>
            <person name="Song C."/>
            <person name="Liu Y."/>
        </authorList>
    </citation>
    <scope>NUCLEOTIDE SEQUENCE [LARGE SCALE GENOMIC DNA]</scope>
    <source>
        <strain evidence="3">HL-2020</strain>
        <tissue evidence="3">Leaf</tissue>
    </source>
</reference>
<dbReference type="GO" id="GO:0006508">
    <property type="term" value="P:proteolysis"/>
    <property type="evidence" value="ECO:0007669"/>
    <property type="project" value="InterPro"/>
</dbReference>
<dbReference type="Pfam" id="PF14543">
    <property type="entry name" value="TAXi_N"/>
    <property type="match status" value="1"/>
</dbReference>
<dbReference type="InterPro" id="IPR021109">
    <property type="entry name" value="Peptidase_aspartic_dom_sf"/>
</dbReference>
<dbReference type="PANTHER" id="PTHR13683">
    <property type="entry name" value="ASPARTYL PROTEASES"/>
    <property type="match status" value="1"/>
</dbReference>
<dbReference type="Pfam" id="PF14541">
    <property type="entry name" value="TAXi_C"/>
    <property type="match status" value="1"/>
</dbReference>
<name>A0A835J097_9MAGN</name>
<dbReference type="AlphaFoldDB" id="A0A835J097"/>
<dbReference type="InterPro" id="IPR001461">
    <property type="entry name" value="Aspartic_peptidase_A1"/>
</dbReference>
<dbReference type="InterPro" id="IPR032799">
    <property type="entry name" value="TAXi_C"/>
</dbReference>
<organism evidence="3 4">
    <name type="scientific">Coptis chinensis</name>
    <dbReference type="NCBI Taxonomy" id="261450"/>
    <lineage>
        <taxon>Eukaryota</taxon>
        <taxon>Viridiplantae</taxon>
        <taxon>Streptophyta</taxon>
        <taxon>Embryophyta</taxon>
        <taxon>Tracheophyta</taxon>
        <taxon>Spermatophyta</taxon>
        <taxon>Magnoliopsida</taxon>
        <taxon>Ranunculales</taxon>
        <taxon>Ranunculaceae</taxon>
        <taxon>Coptidoideae</taxon>
        <taxon>Coptis</taxon>
    </lineage>
</organism>
<sequence length="325" mass="35106">MEMAPRILSQWILKSQLLQEEVSEVVSTLLDSALVLHLNNCILQLILVATLLGYNAHPVLGCYSQTDPLFDSSMSSSYKPLACNSQQCTQLEPSGCFIRTNTCAYTVDYGDNSMTIGDFVMETLTLGDSTTRNVAIGCGRINQGLFVGSAGLLGLGRGSLSFPSQINNPSFSYCLVDRTATSASTLEFGPLAIPNDAITVPLLRNSRMDTFYYVGLTGISVGGKMLPISPSAFAIDQNGGGGVIVDSGTSVTRLQPQVYNMLRDEFVKGTRGLPPPIRFANFLDTCYNLTSRPAGIPRVAFHFDTKTLELPDKTTCIKPPIIYSV</sequence>
<evidence type="ECO:0000256" key="1">
    <source>
        <dbReference type="ARBA" id="ARBA00007447"/>
    </source>
</evidence>
<protein>
    <recommendedName>
        <fullName evidence="2">Peptidase A1 domain-containing protein</fullName>
    </recommendedName>
</protein>
<dbReference type="Gene3D" id="2.40.70.10">
    <property type="entry name" value="Acid Proteases"/>
    <property type="match status" value="2"/>
</dbReference>
<dbReference type="Proteomes" id="UP000631114">
    <property type="component" value="Unassembled WGS sequence"/>
</dbReference>
<gene>
    <name evidence="3" type="ORF">IFM89_024320</name>
</gene>
<dbReference type="PROSITE" id="PS51767">
    <property type="entry name" value="PEPTIDASE_A1"/>
    <property type="match status" value="1"/>
</dbReference>
<dbReference type="PANTHER" id="PTHR13683:SF775">
    <property type="entry name" value="EUKARYOTIC ASPARTYL PROTEASE FAMILY PROTEIN"/>
    <property type="match status" value="1"/>
</dbReference>
<feature type="domain" description="Peptidase A1" evidence="2">
    <location>
        <begin position="1"/>
        <end position="325"/>
    </location>
</feature>
<evidence type="ECO:0000313" key="4">
    <source>
        <dbReference type="Proteomes" id="UP000631114"/>
    </source>
</evidence>
<evidence type="ECO:0000259" key="2">
    <source>
        <dbReference type="PROSITE" id="PS51767"/>
    </source>
</evidence>
<comment type="caution">
    <text evidence="3">The sequence shown here is derived from an EMBL/GenBank/DDBJ whole genome shotgun (WGS) entry which is preliminary data.</text>
</comment>